<dbReference type="Pfam" id="PF00069">
    <property type="entry name" value="Pkinase"/>
    <property type="match status" value="1"/>
</dbReference>
<dbReference type="InterPro" id="IPR017441">
    <property type="entry name" value="Protein_kinase_ATP_BS"/>
</dbReference>
<dbReference type="PROSITE" id="PS50003">
    <property type="entry name" value="PH_DOMAIN"/>
    <property type="match status" value="1"/>
</dbReference>
<dbReference type="PROSITE" id="PS00108">
    <property type="entry name" value="PROTEIN_KINASE_ST"/>
    <property type="match status" value="1"/>
</dbReference>
<sequence>MVRSNDSTISFISQRLFDALSRAGGSAAGEPLGDEGGARTQNRLAGRPGMSKSSQEQGFGASDGDLVRRRGDSSHGGMEKRRHKPKHRQGRLLNSTYQLGEEIGRGSSGKVYRALNRETGDFRAIKEIPTQNMPVGHLESVQSEIDLLHNLQHPQIVRYFETVRTEAHLYLVLEYVENGSLASIVKNFGRFPEHLVVTYVRQVLTGLEWLHEHGVCHRDIKGANLLVTKDGQVKLADFGVARKLSDVAQSTSVVGTPYWMAPEIIQMSAFTTASDIWSLGCTIIELINGEPPHYDLAPISALYRIVQDPKPPFPQGISPLLVDFLSRCFTRDPEKRATAAHLRQHDWLRVEPESLSNESGTTNAAAQRIGQLAVRQLQMVSTLNPGGAAAGGSHQAHEDDALTHDSVSSAQGEVPRTGAGDVSGYASDSNTLHSLGSKGHSNNYSNHSHNHSTSHHSANHSANGYELKHANSMPHGAHGHSSPPGQQSYSHASSRRREEQRNSNNRDGSRDGSSGRGDLKVRPPPPGSPPFSGQPTRHMSDRGVAEATLPLGSRDRKTGVGSGSYGNNIRPKGHVPSSSESPSRPPQLVGPEGSATAPPPRSASFSGGLRGEGKSPVSSQVNSSQMLPPSLAHSGSSVEAGFRDRERSASKEILHRPLPTLSSPQSRPTEFAASYCQPEREMSTDSASSLSHSHTFLSAPLHAPPHTAQSHPHQVPPAHPPPLQLQLGGASDKLRNTAASAPAPEGAEPMGSDRRWLQDELVRMNKAMGQSGSSIGVPPLVLSDQCEQDSSQSSPKPYQICLPGSEGYATGGDAPLSGYLWKRGSSWRSLTYQRRFFYLANEALCYRAKVPSIEHGMADGAVEKRIALASVLNVRVHSKLKFEFELVCTSRSFRLRAPSAQALAVWVTTISAEWMQLHHKSTQKAVNDHQMGDAPASAGSTGLPATYRSILGDTRALSIRQSPYSTCGV</sequence>
<feature type="compositionally biased region" description="Pro residues" evidence="5">
    <location>
        <begin position="714"/>
        <end position="723"/>
    </location>
</feature>
<feature type="compositionally biased region" description="Basic residues" evidence="5">
    <location>
        <begin position="448"/>
        <end position="458"/>
    </location>
</feature>
<keyword evidence="3 4" id="KW-0067">ATP-binding</keyword>
<dbReference type="CDD" id="cd06627">
    <property type="entry name" value="STKc_Cdc7_like"/>
    <property type="match status" value="1"/>
</dbReference>
<dbReference type="SMART" id="SM00233">
    <property type="entry name" value="PH"/>
    <property type="match status" value="1"/>
</dbReference>
<feature type="compositionally biased region" description="Basic and acidic residues" evidence="5">
    <location>
        <begin position="65"/>
        <end position="79"/>
    </location>
</feature>
<evidence type="ECO:0000256" key="5">
    <source>
        <dbReference type="SAM" id="MobiDB-lite"/>
    </source>
</evidence>
<evidence type="ECO:0000256" key="4">
    <source>
        <dbReference type="PROSITE-ProRule" id="PRU10141"/>
    </source>
</evidence>
<evidence type="ECO:0000256" key="1">
    <source>
        <dbReference type="ARBA" id="ARBA00012513"/>
    </source>
</evidence>
<feature type="compositionally biased region" description="Basic and acidic residues" evidence="5">
    <location>
        <begin position="641"/>
        <end position="655"/>
    </location>
</feature>
<organism evidence="8 9">
    <name type="scientific">Prymnesium parvum</name>
    <name type="common">Toxic golden alga</name>
    <dbReference type="NCBI Taxonomy" id="97485"/>
    <lineage>
        <taxon>Eukaryota</taxon>
        <taxon>Haptista</taxon>
        <taxon>Haptophyta</taxon>
        <taxon>Prymnesiophyceae</taxon>
        <taxon>Prymnesiales</taxon>
        <taxon>Prymnesiaceae</taxon>
        <taxon>Prymnesium</taxon>
    </lineage>
</organism>
<accession>A0AB34ILC2</accession>
<dbReference type="InterPro" id="IPR050629">
    <property type="entry name" value="STE20/SPS1-PAK"/>
</dbReference>
<dbReference type="Pfam" id="PF00169">
    <property type="entry name" value="PH"/>
    <property type="match status" value="1"/>
</dbReference>
<dbReference type="Gene3D" id="2.30.29.30">
    <property type="entry name" value="Pleckstrin-homology domain (PH domain)/Phosphotyrosine-binding domain (PTB)"/>
    <property type="match status" value="1"/>
</dbReference>
<evidence type="ECO:0000256" key="3">
    <source>
        <dbReference type="ARBA" id="ARBA00022840"/>
    </source>
</evidence>
<dbReference type="EMBL" id="JBGBPQ010000023">
    <property type="protein sequence ID" value="KAL1500482.1"/>
    <property type="molecule type" value="Genomic_DNA"/>
</dbReference>
<comment type="caution">
    <text evidence="8">The sequence shown here is derived from an EMBL/GenBank/DDBJ whole genome shotgun (WGS) entry which is preliminary data.</text>
</comment>
<evidence type="ECO:0000313" key="9">
    <source>
        <dbReference type="Proteomes" id="UP001515480"/>
    </source>
</evidence>
<dbReference type="PROSITE" id="PS50011">
    <property type="entry name" value="PROTEIN_KINASE_DOM"/>
    <property type="match status" value="1"/>
</dbReference>
<feature type="compositionally biased region" description="Basic residues" evidence="5">
    <location>
        <begin position="80"/>
        <end position="90"/>
    </location>
</feature>
<feature type="region of interest" description="Disordered" evidence="5">
    <location>
        <begin position="24"/>
        <end position="95"/>
    </location>
</feature>
<dbReference type="InterPro" id="IPR011009">
    <property type="entry name" value="Kinase-like_dom_sf"/>
</dbReference>
<dbReference type="Proteomes" id="UP001515480">
    <property type="component" value="Unassembled WGS sequence"/>
</dbReference>
<proteinExistence type="predicted"/>
<feature type="compositionally biased region" description="Polar residues" evidence="5">
    <location>
        <begin position="483"/>
        <end position="492"/>
    </location>
</feature>
<dbReference type="GO" id="GO:0004674">
    <property type="term" value="F:protein serine/threonine kinase activity"/>
    <property type="evidence" value="ECO:0007669"/>
    <property type="project" value="UniProtKB-EC"/>
</dbReference>
<evidence type="ECO:0000259" key="6">
    <source>
        <dbReference type="PROSITE" id="PS50003"/>
    </source>
</evidence>
<dbReference type="SMART" id="SM00220">
    <property type="entry name" value="S_TKc"/>
    <property type="match status" value="1"/>
</dbReference>
<feature type="domain" description="Protein kinase" evidence="7">
    <location>
        <begin position="97"/>
        <end position="348"/>
    </location>
</feature>
<feature type="compositionally biased region" description="Low complexity" evidence="5">
    <location>
        <begin position="684"/>
        <end position="699"/>
    </location>
</feature>
<dbReference type="PANTHER" id="PTHR48012">
    <property type="entry name" value="STERILE20-LIKE KINASE, ISOFORM B-RELATED"/>
    <property type="match status" value="1"/>
</dbReference>
<feature type="binding site" evidence="4">
    <location>
        <position position="126"/>
    </location>
    <ligand>
        <name>ATP</name>
        <dbReference type="ChEBI" id="CHEBI:30616"/>
    </ligand>
</feature>
<dbReference type="GO" id="GO:0005737">
    <property type="term" value="C:cytoplasm"/>
    <property type="evidence" value="ECO:0007669"/>
    <property type="project" value="TreeGrafter"/>
</dbReference>
<dbReference type="InterPro" id="IPR001849">
    <property type="entry name" value="PH_domain"/>
</dbReference>
<keyword evidence="9" id="KW-1185">Reference proteome</keyword>
<feature type="region of interest" description="Disordered" evidence="5">
    <location>
        <begin position="384"/>
        <end position="728"/>
    </location>
</feature>
<dbReference type="FunFam" id="1.10.510.10:FF:000571">
    <property type="entry name" value="Maternal embryonic leucine zipper kinase"/>
    <property type="match status" value="1"/>
</dbReference>
<dbReference type="Gene3D" id="1.10.510.10">
    <property type="entry name" value="Transferase(Phosphotransferase) domain 1"/>
    <property type="match status" value="1"/>
</dbReference>
<dbReference type="PANTHER" id="PTHR48012:SF26">
    <property type="entry name" value="SERINE_THREONINE-PROTEIN KINASE DDB_G0283821-RELATED"/>
    <property type="match status" value="1"/>
</dbReference>
<dbReference type="GO" id="GO:0005524">
    <property type="term" value="F:ATP binding"/>
    <property type="evidence" value="ECO:0007669"/>
    <property type="project" value="UniProtKB-UniRule"/>
</dbReference>
<dbReference type="InterPro" id="IPR011993">
    <property type="entry name" value="PH-like_dom_sf"/>
</dbReference>
<dbReference type="InterPro" id="IPR008271">
    <property type="entry name" value="Ser/Thr_kinase_AS"/>
</dbReference>
<dbReference type="PROSITE" id="PS00107">
    <property type="entry name" value="PROTEIN_KINASE_ATP"/>
    <property type="match status" value="1"/>
</dbReference>
<dbReference type="SUPFAM" id="SSF56112">
    <property type="entry name" value="Protein kinase-like (PK-like)"/>
    <property type="match status" value="1"/>
</dbReference>
<dbReference type="EC" id="2.7.11.1" evidence="1"/>
<name>A0AB34ILC2_PRYPA</name>
<gene>
    <name evidence="8" type="ORF">AB1Y20_013139</name>
</gene>
<dbReference type="AlphaFoldDB" id="A0AB34ILC2"/>
<evidence type="ECO:0000313" key="8">
    <source>
        <dbReference type="EMBL" id="KAL1500482.1"/>
    </source>
</evidence>
<reference evidence="8 9" key="1">
    <citation type="journal article" date="2024" name="Science">
        <title>Giant polyketide synthase enzymes in the biosynthesis of giant marine polyether toxins.</title>
        <authorList>
            <person name="Fallon T.R."/>
            <person name="Shende V.V."/>
            <person name="Wierzbicki I.H."/>
            <person name="Pendleton A.L."/>
            <person name="Watervoot N.F."/>
            <person name="Auber R.P."/>
            <person name="Gonzalez D.J."/>
            <person name="Wisecaver J.H."/>
            <person name="Moore B.S."/>
        </authorList>
    </citation>
    <scope>NUCLEOTIDE SEQUENCE [LARGE SCALE GENOMIC DNA]</scope>
    <source>
        <strain evidence="8 9">12B1</strain>
    </source>
</reference>
<evidence type="ECO:0000256" key="2">
    <source>
        <dbReference type="ARBA" id="ARBA00022741"/>
    </source>
</evidence>
<feature type="domain" description="PH" evidence="6">
    <location>
        <begin position="813"/>
        <end position="915"/>
    </location>
</feature>
<protein>
    <recommendedName>
        <fullName evidence="1">non-specific serine/threonine protein kinase</fullName>
        <ecNumber evidence="1">2.7.11.1</ecNumber>
    </recommendedName>
</protein>
<evidence type="ECO:0000259" key="7">
    <source>
        <dbReference type="PROSITE" id="PS50011"/>
    </source>
</evidence>
<dbReference type="InterPro" id="IPR000719">
    <property type="entry name" value="Prot_kinase_dom"/>
</dbReference>
<keyword evidence="2 4" id="KW-0547">Nucleotide-binding</keyword>
<dbReference type="SUPFAM" id="SSF50729">
    <property type="entry name" value="PH domain-like"/>
    <property type="match status" value="1"/>
</dbReference>
<feature type="compositionally biased region" description="Polar residues" evidence="5">
    <location>
        <begin position="616"/>
        <end position="637"/>
    </location>
</feature>